<feature type="region of interest" description="Disordered" evidence="1">
    <location>
        <begin position="54"/>
        <end position="92"/>
    </location>
</feature>
<evidence type="ECO:0000313" key="3">
    <source>
        <dbReference type="Proteomes" id="UP000327013"/>
    </source>
</evidence>
<organism evidence="2 3">
    <name type="scientific">Carpinus fangiana</name>
    <dbReference type="NCBI Taxonomy" id="176857"/>
    <lineage>
        <taxon>Eukaryota</taxon>
        <taxon>Viridiplantae</taxon>
        <taxon>Streptophyta</taxon>
        <taxon>Embryophyta</taxon>
        <taxon>Tracheophyta</taxon>
        <taxon>Spermatophyta</taxon>
        <taxon>Magnoliopsida</taxon>
        <taxon>eudicotyledons</taxon>
        <taxon>Gunneridae</taxon>
        <taxon>Pentapetalae</taxon>
        <taxon>rosids</taxon>
        <taxon>fabids</taxon>
        <taxon>Fagales</taxon>
        <taxon>Betulaceae</taxon>
        <taxon>Carpinus</taxon>
    </lineage>
</organism>
<feature type="compositionally biased region" description="Basic and acidic residues" evidence="1">
    <location>
        <begin position="56"/>
        <end position="92"/>
    </location>
</feature>
<protein>
    <submittedName>
        <fullName evidence="2">Uncharacterized protein</fullName>
    </submittedName>
</protein>
<accession>A0A660KS15</accession>
<gene>
    <name evidence="2" type="ORF">FH972_009636</name>
</gene>
<evidence type="ECO:0000313" key="2">
    <source>
        <dbReference type="EMBL" id="KAE8037009.1"/>
    </source>
</evidence>
<dbReference type="EMBL" id="CM017324">
    <property type="protein sequence ID" value="KAE8037009.1"/>
    <property type="molecule type" value="Genomic_DNA"/>
</dbReference>
<sequence length="92" mass="10402">MLTAMKSVVGVDATNHGCSEDHKLWLLSGEEDALVGQVELGVGEQDKVGKAQVAELPHDGKQRRPSPEMDDHIERERERERERTKTRLDRGR</sequence>
<dbReference type="AlphaFoldDB" id="A0A660KS15"/>
<dbReference type="Proteomes" id="UP000327013">
    <property type="component" value="Chromosome 4"/>
</dbReference>
<name>A0A660KS15_9ROSI</name>
<keyword evidence="3" id="KW-1185">Reference proteome</keyword>
<proteinExistence type="predicted"/>
<reference evidence="2 3" key="1">
    <citation type="submission" date="2019-06" db="EMBL/GenBank/DDBJ databases">
        <title>A chromosomal-level reference genome of Carpinus fangiana (Coryloideae, Betulaceae).</title>
        <authorList>
            <person name="Yang X."/>
            <person name="Wang Z."/>
            <person name="Zhang L."/>
            <person name="Hao G."/>
            <person name="Liu J."/>
            <person name="Yang Y."/>
        </authorList>
    </citation>
    <scope>NUCLEOTIDE SEQUENCE [LARGE SCALE GENOMIC DNA]</scope>
    <source>
        <strain evidence="2">Cfa_2016G</strain>
        <tissue evidence="2">Leaf</tissue>
    </source>
</reference>
<evidence type="ECO:0000256" key="1">
    <source>
        <dbReference type="SAM" id="MobiDB-lite"/>
    </source>
</evidence>